<dbReference type="PANTHER" id="PTHR43177">
    <property type="entry name" value="PROTEIN NRFC"/>
    <property type="match status" value="1"/>
</dbReference>
<dbReference type="RefSeq" id="WP_172491154.1">
    <property type="nucleotide sequence ID" value="NZ_CAMIRF010000002.1"/>
</dbReference>
<keyword evidence="3" id="KW-0479">Metal-binding</keyword>
<proteinExistence type="predicted"/>
<evidence type="ECO:0000256" key="5">
    <source>
        <dbReference type="ARBA" id="ARBA00022982"/>
    </source>
</evidence>
<sequence length="184" mass="20515">MVRQYGFLVDMRGCYGCKTCSMACKSENATPAGVLWRRVREFSFDDPNAMAFISMSCNHCDDPQCMKVCPADTYSKRPDGIVVQDHDKCIGCRMCIMACPYNAPVFDPVEGKTSKCNLCAERLDEGLQPRCVESCPAGVLQFGDIDVLRVQYSADLTRIETRYSLPNHQISHPNIVIIPAGDKE</sequence>
<keyword evidence="6" id="KW-0408">Iron</keyword>
<evidence type="ECO:0000313" key="9">
    <source>
        <dbReference type="EMBL" id="SUI84865.1"/>
    </source>
</evidence>
<dbReference type="PROSITE" id="PS51379">
    <property type="entry name" value="4FE4S_FER_2"/>
    <property type="match status" value="3"/>
</dbReference>
<evidence type="ECO:0000256" key="6">
    <source>
        <dbReference type="ARBA" id="ARBA00023004"/>
    </source>
</evidence>
<dbReference type="Proteomes" id="UP000255529">
    <property type="component" value="Unassembled WGS sequence"/>
</dbReference>
<protein>
    <submittedName>
        <fullName evidence="9">DMSO reductase iron-sulfur subunit</fullName>
    </submittedName>
</protein>
<dbReference type="InterPro" id="IPR050954">
    <property type="entry name" value="ET_IronSulfur_Cluster-Binding"/>
</dbReference>
<dbReference type="InterPro" id="IPR017900">
    <property type="entry name" value="4Fe4S_Fe_S_CS"/>
</dbReference>
<evidence type="ECO:0000256" key="2">
    <source>
        <dbReference type="ARBA" id="ARBA00022485"/>
    </source>
</evidence>
<dbReference type="PANTHER" id="PTHR43177:SF5">
    <property type="entry name" value="ANAEROBIC DIMETHYL SULFOXIDE REDUCTASE CHAIN B-RELATED"/>
    <property type="match status" value="1"/>
</dbReference>
<evidence type="ECO:0000259" key="8">
    <source>
        <dbReference type="PROSITE" id="PS51379"/>
    </source>
</evidence>
<evidence type="ECO:0000256" key="3">
    <source>
        <dbReference type="ARBA" id="ARBA00022723"/>
    </source>
</evidence>
<keyword evidence="4" id="KW-0677">Repeat</keyword>
<feature type="domain" description="4Fe-4S ferredoxin-type" evidence="8">
    <location>
        <begin position="5"/>
        <end position="34"/>
    </location>
</feature>
<keyword evidence="7" id="KW-0411">Iron-sulfur</keyword>
<dbReference type="InterPro" id="IPR017896">
    <property type="entry name" value="4Fe4S_Fe-S-bd"/>
</dbReference>
<organism evidence="9 10">
    <name type="scientific">Serratia quinivorans</name>
    <dbReference type="NCBI Taxonomy" id="137545"/>
    <lineage>
        <taxon>Bacteria</taxon>
        <taxon>Pseudomonadati</taxon>
        <taxon>Pseudomonadota</taxon>
        <taxon>Gammaproteobacteria</taxon>
        <taxon>Enterobacterales</taxon>
        <taxon>Yersiniaceae</taxon>
        <taxon>Serratia</taxon>
    </lineage>
</organism>
<gene>
    <name evidence="9" type="primary">dmsB_2</name>
    <name evidence="9" type="ORF">NCTC11544_04674</name>
</gene>
<evidence type="ECO:0000256" key="7">
    <source>
        <dbReference type="ARBA" id="ARBA00023014"/>
    </source>
</evidence>
<dbReference type="Pfam" id="PF13247">
    <property type="entry name" value="Fer4_11"/>
    <property type="match status" value="1"/>
</dbReference>
<dbReference type="GO" id="GO:0051539">
    <property type="term" value="F:4 iron, 4 sulfur cluster binding"/>
    <property type="evidence" value="ECO:0007669"/>
    <property type="project" value="UniProtKB-KW"/>
</dbReference>
<feature type="domain" description="4Fe-4S ferredoxin-type" evidence="8">
    <location>
        <begin position="48"/>
        <end position="79"/>
    </location>
</feature>
<reference evidence="9 10" key="1">
    <citation type="submission" date="2018-06" db="EMBL/GenBank/DDBJ databases">
        <authorList>
            <consortium name="Pathogen Informatics"/>
            <person name="Doyle S."/>
        </authorList>
    </citation>
    <scope>NUCLEOTIDE SEQUENCE [LARGE SCALE GENOMIC DNA]</scope>
    <source>
        <strain evidence="9 10">NCTC11544</strain>
    </source>
</reference>
<dbReference type="Gene3D" id="3.30.70.20">
    <property type="match status" value="2"/>
</dbReference>
<dbReference type="PROSITE" id="PS00198">
    <property type="entry name" value="4FE4S_FER_1"/>
    <property type="match status" value="1"/>
</dbReference>
<dbReference type="AlphaFoldDB" id="A0A380AP68"/>
<evidence type="ECO:0000313" key="10">
    <source>
        <dbReference type="Proteomes" id="UP000255529"/>
    </source>
</evidence>
<keyword evidence="2" id="KW-0004">4Fe-4S</keyword>
<accession>A0A380AP68</accession>
<dbReference type="SUPFAM" id="SSF54862">
    <property type="entry name" value="4Fe-4S ferredoxins"/>
    <property type="match status" value="1"/>
</dbReference>
<dbReference type="CDD" id="cd16371">
    <property type="entry name" value="DMSOR_beta_like"/>
    <property type="match status" value="1"/>
</dbReference>
<evidence type="ECO:0000256" key="1">
    <source>
        <dbReference type="ARBA" id="ARBA00022448"/>
    </source>
</evidence>
<keyword evidence="5" id="KW-0249">Electron transport</keyword>
<name>A0A380AP68_9GAMM</name>
<keyword evidence="1" id="KW-0813">Transport</keyword>
<dbReference type="GO" id="GO:0046872">
    <property type="term" value="F:metal ion binding"/>
    <property type="evidence" value="ECO:0007669"/>
    <property type="project" value="UniProtKB-KW"/>
</dbReference>
<feature type="domain" description="4Fe-4S ferredoxin-type" evidence="8">
    <location>
        <begin position="80"/>
        <end position="109"/>
    </location>
</feature>
<dbReference type="EMBL" id="UGYN01000002">
    <property type="protein sequence ID" value="SUI84865.1"/>
    <property type="molecule type" value="Genomic_DNA"/>
</dbReference>
<evidence type="ECO:0000256" key="4">
    <source>
        <dbReference type="ARBA" id="ARBA00022737"/>
    </source>
</evidence>